<dbReference type="Proteomes" id="UP000075884">
    <property type="component" value="Unassembled WGS sequence"/>
</dbReference>
<dbReference type="VEuPathDB" id="VectorBase:ADIR010367"/>
<feature type="compositionally biased region" description="Polar residues" evidence="1">
    <location>
        <begin position="1"/>
        <end position="14"/>
    </location>
</feature>
<reference evidence="3" key="1">
    <citation type="submission" date="2013-03" db="EMBL/GenBank/DDBJ databases">
        <title>The Genome Sequence of Anopheles dirus WRAIR2.</title>
        <authorList>
            <consortium name="The Broad Institute Genomics Platform"/>
            <person name="Neafsey D.E."/>
            <person name="Walton C."/>
            <person name="Walker B."/>
            <person name="Young S.K."/>
            <person name="Zeng Q."/>
            <person name="Gargeya S."/>
            <person name="Fitzgerald M."/>
            <person name="Haas B."/>
            <person name="Abouelleil A."/>
            <person name="Allen A.W."/>
            <person name="Alvarado L."/>
            <person name="Arachchi H.M."/>
            <person name="Berlin A.M."/>
            <person name="Chapman S.B."/>
            <person name="Gainer-Dewar J."/>
            <person name="Goldberg J."/>
            <person name="Griggs A."/>
            <person name="Gujja S."/>
            <person name="Hansen M."/>
            <person name="Howarth C."/>
            <person name="Imamovic A."/>
            <person name="Ireland A."/>
            <person name="Larimer J."/>
            <person name="McCowan C."/>
            <person name="Murphy C."/>
            <person name="Pearson M."/>
            <person name="Poon T.W."/>
            <person name="Priest M."/>
            <person name="Roberts A."/>
            <person name="Saif S."/>
            <person name="Shea T."/>
            <person name="Sisk P."/>
            <person name="Sykes S."/>
            <person name="Wortman J."/>
            <person name="Nusbaum C."/>
            <person name="Birren B."/>
        </authorList>
    </citation>
    <scope>NUCLEOTIDE SEQUENCE [LARGE SCALE GENOMIC DNA]</scope>
    <source>
        <strain evidence="3">WRAIR2</strain>
    </source>
</reference>
<organism evidence="2 3">
    <name type="scientific">Anopheles dirus</name>
    <dbReference type="NCBI Taxonomy" id="7168"/>
    <lineage>
        <taxon>Eukaryota</taxon>
        <taxon>Metazoa</taxon>
        <taxon>Ecdysozoa</taxon>
        <taxon>Arthropoda</taxon>
        <taxon>Hexapoda</taxon>
        <taxon>Insecta</taxon>
        <taxon>Pterygota</taxon>
        <taxon>Neoptera</taxon>
        <taxon>Endopterygota</taxon>
        <taxon>Diptera</taxon>
        <taxon>Nematocera</taxon>
        <taxon>Culicoidea</taxon>
        <taxon>Culicidae</taxon>
        <taxon>Anophelinae</taxon>
        <taxon>Anopheles</taxon>
    </lineage>
</organism>
<keyword evidence="3" id="KW-1185">Reference proteome</keyword>
<feature type="region of interest" description="Disordered" evidence="1">
    <location>
        <begin position="130"/>
        <end position="184"/>
    </location>
</feature>
<protein>
    <submittedName>
        <fullName evidence="2">Uncharacterized protein</fullName>
    </submittedName>
</protein>
<feature type="compositionally biased region" description="Basic and acidic residues" evidence="1">
    <location>
        <begin position="165"/>
        <end position="179"/>
    </location>
</feature>
<sequence length="306" mass="34450">MQQQLQPRARTTTDGGNGVYGDTPVPTVRPTSSFAAEHPRRVQGRGRPRQDHPIARLSGGDGGLGDGTETDGDIDDTLSEFAAGWYTPRQRTPSRCSTMRPSTLKKLNQWFDSVHEERVSLGKGAPSMADLRRVRVETSEEEEDVEEKIEEKKTPNAEPVEEQPMDGKQDPETSNKEQTDSMPQTVVAEIKSPRNSSTGLGFYCLKQLMLVMIYLAKLLLPRTLTLLTYLRDNLTKTLHYLWNRFYRPSLEDPAKTREDDRVAIEHRSPLPTLFVCPEPKAILECTIVATVRRAEANIGLKFKELT</sequence>
<dbReference type="AlphaFoldDB" id="A0A182NRS7"/>
<reference evidence="2" key="2">
    <citation type="submission" date="2020-05" db="UniProtKB">
        <authorList>
            <consortium name="EnsemblMetazoa"/>
        </authorList>
    </citation>
    <scope>IDENTIFICATION</scope>
    <source>
        <strain evidence="2">WRAIR2</strain>
    </source>
</reference>
<proteinExistence type="predicted"/>
<evidence type="ECO:0000313" key="2">
    <source>
        <dbReference type="EnsemblMetazoa" id="ADIR010367-PA"/>
    </source>
</evidence>
<accession>A0A182NRS7</accession>
<feature type="compositionally biased region" description="Acidic residues" evidence="1">
    <location>
        <begin position="139"/>
        <end position="148"/>
    </location>
</feature>
<name>A0A182NRS7_9DIPT</name>
<evidence type="ECO:0000256" key="1">
    <source>
        <dbReference type="SAM" id="MobiDB-lite"/>
    </source>
</evidence>
<dbReference type="EnsemblMetazoa" id="ADIR010367-RA">
    <property type="protein sequence ID" value="ADIR010367-PA"/>
    <property type="gene ID" value="ADIR010367"/>
</dbReference>
<feature type="region of interest" description="Disordered" evidence="1">
    <location>
        <begin position="1"/>
        <end position="73"/>
    </location>
</feature>
<evidence type="ECO:0000313" key="3">
    <source>
        <dbReference type="Proteomes" id="UP000075884"/>
    </source>
</evidence>